<evidence type="ECO:0000313" key="2">
    <source>
        <dbReference type="Proteomes" id="UP001341840"/>
    </source>
</evidence>
<name>A0ABU6ZGV5_9FABA</name>
<sequence>MTTLQLALSSSASSSYSLFLSPFSKRNPLNSLLFYKRRRRLPLSHSHYHFTPHFLRPRLLYVAAASENGAYNNTSPEIAKSFDFASEERIYTWYSFIPCSSFE</sequence>
<dbReference type="EMBL" id="JASCZI010272234">
    <property type="protein sequence ID" value="MED6221184.1"/>
    <property type="molecule type" value="Genomic_DNA"/>
</dbReference>
<dbReference type="Proteomes" id="UP001341840">
    <property type="component" value="Unassembled WGS sequence"/>
</dbReference>
<accession>A0ABU6ZGV5</accession>
<evidence type="ECO:0000313" key="1">
    <source>
        <dbReference type="EMBL" id="MED6221184.1"/>
    </source>
</evidence>
<proteinExistence type="predicted"/>
<gene>
    <name evidence="1" type="ORF">PIB30_052029</name>
</gene>
<comment type="caution">
    <text evidence="1">The sequence shown here is derived from an EMBL/GenBank/DDBJ whole genome shotgun (WGS) entry which is preliminary data.</text>
</comment>
<reference evidence="1 2" key="1">
    <citation type="journal article" date="2023" name="Plants (Basel)">
        <title>Bridging the Gap: Combining Genomics and Transcriptomics Approaches to Understand Stylosanthes scabra, an Orphan Legume from the Brazilian Caatinga.</title>
        <authorList>
            <person name="Ferreira-Neto J.R.C."/>
            <person name="da Silva M.D."/>
            <person name="Binneck E."/>
            <person name="de Melo N.F."/>
            <person name="da Silva R.H."/>
            <person name="de Melo A.L.T.M."/>
            <person name="Pandolfi V."/>
            <person name="Bustamante F.O."/>
            <person name="Brasileiro-Vidal A.C."/>
            <person name="Benko-Iseppon A.M."/>
        </authorList>
    </citation>
    <scope>NUCLEOTIDE SEQUENCE [LARGE SCALE GENOMIC DNA]</scope>
    <source>
        <tissue evidence="1">Leaves</tissue>
    </source>
</reference>
<organism evidence="1 2">
    <name type="scientific">Stylosanthes scabra</name>
    <dbReference type="NCBI Taxonomy" id="79078"/>
    <lineage>
        <taxon>Eukaryota</taxon>
        <taxon>Viridiplantae</taxon>
        <taxon>Streptophyta</taxon>
        <taxon>Embryophyta</taxon>
        <taxon>Tracheophyta</taxon>
        <taxon>Spermatophyta</taxon>
        <taxon>Magnoliopsida</taxon>
        <taxon>eudicotyledons</taxon>
        <taxon>Gunneridae</taxon>
        <taxon>Pentapetalae</taxon>
        <taxon>rosids</taxon>
        <taxon>fabids</taxon>
        <taxon>Fabales</taxon>
        <taxon>Fabaceae</taxon>
        <taxon>Papilionoideae</taxon>
        <taxon>50 kb inversion clade</taxon>
        <taxon>dalbergioids sensu lato</taxon>
        <taxon>Dalbergieae</taxon>
        <taxon>Pterocarpus clade</taxon>
        <taxon>Stylosanthes</taxon>
    </lineage>
</organism>
<protein>
    <submittedName>
        <fullName evidence="1">Uncharacterized protein</fullName>
    </submittedName>
</protein>
<keyword evidence="2" id="KW-1185">Reference proteome</keyword>